<dbReference type="Proteomes" id="UP001438707">
    <property type="component" value="Unassembled WGS sequence"/>
</dbReference>
<dbReference type="AlphaFoldDB" id="A0AAW1Q952"/>
<evidence type="ECO:0000313" key="3">
    <source>
        <dbReference type="Proteomes" id="UP001438707"/>
    </source>
</evidence>
<feature type="region of interest" description="Disordered" evidence="1">
    <location>
        <begin position="34"/>
        <end position="59"/>
    </location>
</feature>
<accession>A0AAW1Q952</accession>
<reference evidence="2 3" key="1">
    <citation type="journal article" date="2024" name="Nat. Commun.">
        <title>Phylogenomics reveals the evolutionary origins of lichenization in chlorophyte algae.</title>
        <authorList>
            <person name="Puginier C."/>
            <person name="Libourel C."/>
            <person name="Otte J."/>
            <person name="Skaloud P."/>
            <person name="Haon M."/>
            <person name="Grisel S."/>
            <person name="Petersen M."/>
            <person name="Berrin J.G."/>
            <person name="Delaux P.M."/>
            <person name="Dal Grande F."/>
            <person name="Keller J."/>
        </authorList>
    </citation>
    <scope>NUCLEOTIDE SEQUENCE [LARGE SCALE GENOMIC DNA]</scope>
    <source>
        <strain evidence="2 3">SAG 2145</strain>
    </source>
</reference>
<evidence type="ECO:0000313" key="2">
    <source>
        <dbReference type="EMBL" id="KAK9817445.1"/>
    </source>
</evidence>
<sequence>MQGVMALALAAQPLQALFRQKLGLTPANMQDLARASEASPEKWSHVRRKRLGARSGPQAKWQDAAAAAAALTPSPVSPSKALVPLASPSSTQLASLIAASAAHGSHTDSRRNITDLEATTTHLSASTNTSLLAAAGNIVCESQKLCNWHLI</sequence>
<dbReference type="EMBL" id="JALJOS010000070">
    <property type="protein sequence ID" value="KAK9817445.1"/>
    <property type="molecule type" value="Genomic_DNA"/>
</dbReference>
<protein>
    <submittedName>
        <fullName evidence="2">Uncharacterized protein</fullName>
    </submittedName>
</protein>
<name>A0AAW1Q952_9CHLO</name>
<keyword evidence="3" id="KW-1185">Reference proteome</keyword>
<organism evidence="2 3">
    <name type="scientific">Apatococcus lobatus</name>
    <dbReference type="NCBI Taxonomy" id="904363"/>
    <lineage>
        <taxon>Eukaryota</taxon>
        <taxon>Viridiplantae</taxon>
        <taxon>Chlorophyta</taxon>
        <taxon>core chlorophytes</taxon>
        <taxon>Trebouxiophyceae</taxon>
        <taxon>Chlorellales</taxon>
        <taxon>Chlorellaceae</taxon>
        <taxon>Apatococcus</taxon>
    </lineage>
</organism>
<gene>
    <name evidence="2" type="ORF">WJX74_007813</name>
</gene>
<evidence type="ECO:0000256" key="1">
    <source>
        <dbReference type="SAM" id="MobiDB-lite"/>
    </source>
</evidence>
<proteinExistence type="predicted"/>
<comment type="caution">
    <text evidence="2">The sequence shown here is derived from an EMBL/GenBank/DDBJ whole genome shotgun (WGS) entry which is preliminary data.</text>
</comment>